<organism evidence="5 6">
    <name type="scientific">Acorus calamus</name>
    <name type="common">Sweet flag</name>
    <dbReference type="NCBI Taxonomy" id="4465"/>
    <lineage>
        <taxon>Eukaryota</taxon>
        <taxon>Viridiplantae</taxon>
        <taxon>Streptophyta</taxon>
        <taxon>Embryophyta</taxon>
        <taxon>Tracheophyta</taxon>
        <taxon>Spermatophyta</taxon>
        <taxon>Magnoliopsida</taxon>
        <taxon>Liliopsida</taxon>
        <taxon>Acoraceae</taxon>
        <taxon>Acorus</taxon>
    </lineage>
</organism>
<reference evidence="5" key="2">
    <citation type="submission" date="2023-06" db="EMBL/GenBank/DDBJ databases">
        <authorList>
            <person name="Ma L."/>
            <person name="Liu K.-W."/>
            <person name="Li Z."/>
            <person name="Hsiao Y.-Y."/>
            <person name="Qi Y."/>
            <person name="Fu T."/>
            <person name="Tang G."/>
            <person name="Zhang D."/>
            <person name="Sun W.-H."/>
            <person name="Liu D.-K."/>
            <person name="Li Y."/>
            <person name="Chen G.-Z."/>
            <person name="Liu X.-D."/>
            <person name="Liao X.-Y."/>
            <person name="Jiang Y.-T."/>
            <person name="Yu X."/>
            <person name="Hao Y."/>
            <person name="Huang J."/>
            <person name="Zhao X.-W."/>
            <person name="Ke S."/>
            <person name="Chen Y.-Y."/>
            <person name="Wu W.-L."/>
            <person name="Hsu J.-L."/>
            <person name="Lin Y.-F."/>
            <person name="Huang M.-D."/>
            <person name="Li C.-Y."/>
            <person name="Huang L."/>
            <person name="Wang Z.-W."/>
            <person name="Zhao X."/>
            <person name="Zhong W.-Y."/>
            <person name="Peng D.-H."/>
            <person name="Ahmad S."/>
            <person name="Lan S."/>
            <person name="Zhang J.-S."/>
            <person name="Tsai W.-C."/>
            <person name="Van De Peer Y."/>
            <person name="Liu Z.-J."/>
        </authorList>
    </citation>
    <scope>NUCLEOTIDE SEQUENCE</scope>
    <source>
        <strain evidence="5">CP</strain>
        <tissue evidence="5">Leaves</tissue>
    </source>
</reference>
<evidence type="ECO:0000256" key="3">
    <source>
        <dbReference type="SAM" id="MobiDB-lite"/>
    </source>
</evidence>
<reference evidence="5" key="1">
    <citation type="journal article" date="2023" name="Nat. Commun.">
        <title>Diploid and tetraploid genomes of Acorus and the evolution of monocots.</title>
        <authorList>
            <person name="Ma L."/>
            <person name="Liu K.W."/>
            <person name="Li Z."/>
            <person name="Hsiao Y.Y."/>
            <person name="Qi Y."/>
            <person name="Fu T."/>
            <person name="Tang G.D."/>
            <person name="Zhang D."/>
            <person name="Sun W.H."/>
            <person name="Liu D.K."/>
            <person name="Li Y."/>
            <person name="Chen G.Z."/>
            <person name="Liu X.D."/>
            <person name="Liao X.Y."/>
            <person name="Jiang Y.T."/>
            <person name="Yu X."/>
            <person name="Hao Y."/>
            <person name="Huang J."/>
            <person name="Zhao X.W."/>
            <person name="Ke S."/>
            <person name="Chen Y.Y."/>
            <person name="Wu W.L."/>
            <person name="Hsu J.L."/>
            <person name="Lin Y.F."/>
            <person name="Huang M.D."/>
            <person name="Li C.Y."/>
            <person name="Huang L."/>
            <person name="Wang Z.W."/>
            <person name="Zhao X."/>
            <person name="Zhong W.Y."/>
            <person name="Peng D.H."/>
            <person name="Ahmad S."/>
            <person name="Lan S."/>
            <person name="Zhang J.S."/>
            <person name="Tsai W.C."/>
            <person name="Van de Peer Y."/>
            <person name="Liu Z.J."/>
        </authorList>
    </citation>
    <scope>NUCLEOTIDE SEQUENCE</scope>
    <source>
        <strain evidence="5">CP</strain>
    </source>
</reference>
<feature type="domain" description="RRM" evidence="4">
    <location>
        <begin position="169"/>
        <end position="248"/>
    </location>
</feature>
<evidence type="ECO:0000256" key="1">
    <source>
        <dbReference type="ARBA" id="ARBA00022884"/>
    </source>
</evidence>
<dbReference type="GO" id="GO:0009535">
    <property type="term" value="C:chloroplast thylakoid membrane"/>
    <property type="evidence" value="ECO:0007669"/>
    <property type="project" value="TreeGrafter"/>
</dbReference>
<feature type="compositionally biased region" description="Low complexity" evidence="3">
    <location>
        <begin position="39"/>
        <end position="49"/>
    </location>
</feature>
<accession>A0AAV9EJH3</accession>
<dbReference type="PANTHER" id="PTHR48025">
    <property type="entry name" value="OS02G0815200 PROTEIN"/>
    <property type="match status" value="1"/>
</dbReference>
<gene>
    <name evidence="5" type="ORF">QJS10_CPA06g02173</name>
</gene>
<comment type="caution">
    <text evidence="5">The sequence shown here is derived from an EMBL/GenBank/DDBJ whole genome shotgun (WGS) entry which is preliminary data.</text>
</comment>
<dbReference type="EMBL" id="JAUJYO010000006">
    <property type="protein sequence ID" value="KAK1313678.1"/>
    <property type="molecule type" value="Genomic_DNA"/>
</dbReference>
<proteinExistence type="predicted"/>
<dbReference type="PANTHER" id="PTHR48025:SF17">
    <property type="entry name" value="28 KDA RIBONUCLEOPROTEIN, CHLOROPLASTIC"/>
    <property type="match status" value="1"/>
</dbReference>
<evidence type="ECO:0000259" key="4">
    <source>
        <dbReference type="PROSITE" id="PS50102"/>
    </source>
</evidence>
<dbReference type="Proteomes" id="UP001180020">
    <property type="component" value="Unassembled WGS sequence"/>
</dbReference>
<dbReference type="Gene3D" id="3.30.70.330">
    <property type="match status" value="2"/>
</dbReference>
<sequence>MALLLPIRALPTISLSRSPTLSTPPKQCRLILSDHPNSSSRRIVSVSASTTQHETSTIPPSVEEPQPRPSDGDRTRLIAQNIPWTSTAADMRELFAKHGTVTDVELSMHSSTKNRGLAFITMASEEEALAALTSLDSYDLEGRVIKVEFARSAKRSPSSNMTSTPVKKYIVFVGNLDYKVRSRNLKELFSKANKDLLSAEVVFQSNPRRSAGYGFVTYSLMEEAEAAIATFDGQKLMGRSIRVVLGNRETVNSEGGTIENGEHQEASTESNND</sequence>
<dbReference type="AlphaFoldDB" id="A0AAV9EJH3"/>
<feature type="domain" description="RRM" evidence="4">
    <location>
        <begin position="75"/>
        <end position="152"/>
    </location>
</feature>
<feature type="region of interest" description="Disordered" evidence="3">
    <location>
        <begin position="252"/>
        <end position="273"/>
    </location>
</feature>
<keyword evidence="6" id="KW-1185">Reference proteome</keyword>
<dbReference type="InterPro" id="IPR012677">
    <property type="entry name" value="Nucleotide-bd_a/b_plait_sf"/>
</dbReference>
<dbReference type="InterPro" id="IPR035979">
    <property type="entry name" value="RBD_domain_sf"/>
</dbReference>
<name>A0AAV9EJH3_ACOCL</name>
<feature type="compositionally biased region" description="Polar residues" evidence="3">
    <location>
        <begin position="50"/>
        <end position="59"/>
    </location>
</feature>
<dbReference type="InterPro" id="IPR000504">
    <property type="entry name" value="RRM_dom"/>
</dbReference>
<dbReference type="GO" id="GO:1901259">
    <property type="term" value="P:chloroplast rRNA processing"/>
    <property type="evidence" value="ECO:0007669"/>
    <property type="project" value="TreeGrafter"/>
</dbReference>
<dbReference type="SUPFAM" id="SSF54928">
    <property type="entry name" value="RNA-binding domain, RBD"/>
    <property type="match status" value="2"/>
</dbReference>
<dbReference type="SMART" id="SM00360">
    <property type="entry name" value="RRM"/>
    <property type="match status" value="2"/>
</dbReference>
<keyword evidence="1 2" id="KW-0694">RNA-binding</keyword>
<dbReference type="Pfam" id="PF00076">
    <property type="entry name" value="RRM_1"/>
    <property type="match status" value="2"/>
</dbReference>
<feature type="region of interest" description="Disordered" evidence="3">
    <location>
        <begin position="39"/>
        <end position="74"/>
    </location>
</feature>
<protein>
    <recommendedName>
        <fullName evidence="4">RRM domain-containing protein</fullName>
    </recommendedName>
</protein>
<evidence type="ECO:0000313" key="6">
    <source>
        <dbReference type="Proteomes" id="UP001180020"/>
    </source>
</evidence>
<dbReference type="InterPro" id="IPR050502">
    <property type="entry name" value="Euk_RNA-bind_prot"/>
</dbReference>
<dbReference type="PROSITE" id="PS50102">
    <property type="entry name" value="RRM"/>
    <property type="match status" value="2"/>
</dbReference>
<dbReference type="GO" id="GO:0003729">
    <property type="term" value="F:mRNA binding"/>
    <property type="evidence" value="ECO:0007669"/>
    <property type="project" value="TreeGrafter"/>
</dbReference>
<evidence type="ECO:0000256" key="2">
    <source>
        <dbReference type="PROSITE-ProRule" id="PRU00176"/>
    </source>
</evidence>
<evidence type="ECO:0000313" key="5">
    <source>
        <dbReference type="EMBL" id="KAK1313678.1"/>
    </source>
</evidence>